<feature type="transmembrane region" description="Helical" evidence="1">
    <location>
        <begin position="111"/>
        <end position="132"/>
    </location>
</feature>
<evidence type="ECO:0000313" key="3">
    <source>
        <dbReference type="Proteomes" id="UP001329915"/>
    </source>
</evidence>
<protein>
    <recommendedName>
        <fullName evidence="4">PIN-like protein</fullName>
    </recommendedName>
</protein>
<feature type="transmembrane region" description="Helical" evidence="1">
    <location>
        <begin position="38"/>
        <end position="56"/>
    </location>
</feature>
<dbReference type="EMBL" id="CP121694">
    <property type="protein sequence ID" value="WRO20321.1"/>
    <property type="molecule type" value="Genomic_DNA"/>
</dbReference>
<keyword evidence="1" id="KW-0472">Membrane</keyword>
<name>A0AAU0UIJ8_9FIRM</name>
<feature type="transmembrane region" description="Helical" evidence="1">
    <location>
        <begin position="7"/>
        <end position="26"/>
    </location>
</feature>
<gene>
    <name evidence="2" type="ORF">MFMK1_000079</name>
</gene>
<accession>A0AAU0UIJ8</accession>
<sequence>MQKILQVVAVIAVFGGLMLFNRYALTLGQAAQESVNEYYIQRIIMAVWLALAGFVVELPRIYRDLSQPGGRFAIDWAVLLVLGLPALALALLPILVAGGKVPVPLWLLQPNALPAEVIGAFLFGLSVGKSIIQEEYRVF</sequence>
<dbReference type="RefSeq" id="WP_366923223.1">
    <property type="nucleotide sequence ID" value="NZ_CP121694.1"/>
</dbReference>
<organism evidence="2 3">
    <name type="scientific">Metallumcola ferriviriculae</name>
    <dbReference type="NCBI Taxonomy" id="3039180"/>
    <lineage>
        <taxon>Bacteria</taxon>
        <taxon>Bacillati</taxon>
        <taxon>Bacillota</taxon>
        <taxon>Clostridia</taxon>
        <taxon>Neomoorellales</taxon>
        <taxon>Desulfitibacteraceae</taxon>
        <taxon>Metallumcola</taxon>
    </lineage>
</organism>
<evidence type="ECO:0008006" key="4">
    <source>
        <dbReference type="Google" id="ProtNLM"/>
    </source>
</evidence>
<proteinExistence type="predicted"/>
<keyword evidence="1" id="KW-1133">Transmembrane helix</keyword>
<dbReference type="KEGG" id="dbc:MFMK1_000079"/>
<dbReference type="Proteomes" id="UP001329915">
    <property type="component" value="Chromosome"/>
</dbReference>
<keyword evidence="1" id="KW-0812">Transmembrane</keyword>
<dbReference type="AlphaFoldDB" id="A0AAU0UIJ8"/>
<evidence type="ECO:0000256" key="1">
    <source>
        <dbReference type="SAM" id="Phobius"/>
    </source>
</evidence>
<feature type="transmembrane region" description="Helical" evidence="1">
    <location>
        <begin position="76"/>
        <end position="99"/>
    </location>
</feature>
<keyword evidence="3" id="KW-1185">Reference proteome</keyword>
<reference evidence="2 3" key="1">
    <citation type="submission" date="2023-04" db="EMBL/GenBank/DDBJ databases">
        <authorList>
            <person name="Hsu D."/>
        </authorList>
    </citation>
    <scope>NUCLEOTIDE SEQUENCE [LARGE SCALE GENOMIC DNA]</scope>
    <source>
        <strain evidence="2 3">MK1</strain>
    </source>
</reference>
<evidence type="ECO:0000313" key="2">
    <source>
        <dbReference type="EMBL" id="WRO20321.1"/>
    </source>
</evidence>